<reference evidence="4" key="1">
    <citation type="submission" date="2022-08" db="UniProtKB">
        <authorList>
            <consortium name="EnsemblMetazoa"/>
        </authorList>
    </citation>
    <scope>IDENTIFICATION</scope>
    <source>
        <strain evidence="4">05x7-T-G4-1.051#20</strain>
    </source>
</reference>
<evidence type="ECO:0000256" key="3">
    <source>
        <dbReference type="SAM" id="MobiDB-lite"/>
    </source>
</evidence>
<dbReference type="EnsemblMetazoa" id="G12628.3">
    <property type="protein sequence ID" value="G12628.3:cds"/>
    <property type="gene ID" value="G12628"/>
</dbReference>
<dbReference type="InterPro" id="IPR015943">
    <property type="entry name" value="WD40/YVTN_repeat-like_dom_sf"/>
</dbReference>
<evidence type="ECO:0000256" key="2">
    <source>
        <dbReference type="ARBA" id="ARBA00022737"/>
    </source>
</evidence>
<dbReference type="Proteomes" id="UP000005408">
    <property type="component" value="Unassembled WGS sequence"/>
</dbReference>
<dbReference type="InterPro" id="IPR052254">
    <property type="entry name" value="CUL4-DDB1_E3_ligase_receptor"/>
</dbReference>
<keyword evidence="1" id="KW-0853">WD repeat</keyword>
<evidence type="ECO:0000313" key="5">
    <source>
        <dbReference type="Proteomes" id="UP000005408"/>
    </source>
</evidence>
<feature type="compositionally biased region" description="Low complexity" evidence="3">
    <location>
        <begin position="44"/>
        <end position="53"/>
    </location>
</feature>
<dbReference type="PANTHER" id="PTHR44472:SF1">
    <property type="entry name" value="DDB1 AND CUL4 ASSOCIATED FACTOR 4"/>
    <property type="match status" value="1"/>
</dbReference>
<evidence type="ECO:0000313" key="4">
    <source>
        <dbReference type="EnsemblMetazoa" id="G12628.3:cds"/>
    </source>
</evidence>
<keyword evidence="2" id="KW-0677">Repeat</keyword>
<dbReference type="GO" id="GO:0080008">
    <property type="term" value="C:Cul4-RING E3 ubiquitin ligase complex"/>
    <property type="evidence" value="ECO:0007669"/>
    <property type="project" value="TreeGrafter"/>
</dbReference>
<dbReference type="Gene3D" id="2.130.10.10">
    <property type="entry name" value="YVTN repeat-like/Quinoprotein amine dehydrogenase"/>
    <property type="match status" value="1"/>
</dbReference>
<dbReference type="EnsemblMetazoa" id="G12628.8">
    <property type="protein sequence ID" value="G12628.8:cds"/>
    <property type="gene ID" value="G12628"/>
</dbReference>
<keyword evidence="5" id="KW-1185">Reference proteome</keyword>
<proteinExistence type="predicted"/>
<feature type="compositionally biased region" description="Basic residues" evidence="3">
    <location>
        <begin position="27"/>
        <end position="40"/>
    </location>
</feature>
<protein>
    <submittedName>
        <fullName evidence="4">Uncharacterized protein</fullName>
    </submittedName>
</protein>
<accession>A0A8W8I554</accession>
<dbReference type="AlphaFoldDB" id="A0A8W8I554"/>
<dbReference type="SUPFAM" id="SSF50978">
    <property type="entry name" value="WD40 repeat-like"/>
    <property type="match status" value="1"/>
</dbReference>
<evidence type="ECO:0000256" key="1">
    <source>
        <dbReference type="ARBA" id="ARBA00022574"/>
    </source>
</evidence>
<name>A0A8W8I554_MAGGI</name>
<sequence>MKPRHSQPGWNKTGGRGQDAREQNPTHGRRGKRRWRKKRDFRPSSGESSGSGEHLAEGTSSSSTRTDHEIPGFYYDPEKKRYFKIQPNQFSSLGHTITKQNIEKKALETERIRNLTKQTDKVHSHHFLELMSKQEMGSVTRLQFQRYFIHKRISCIENHPSQTLSASSIHGTLEHPKVIGLNSSHDKLISMWSLSSSLAKCINMVDIDVSNTGDIVIDFDKPSLNLCNSASSMYWTERKKSLPLHLLYTTGPYFGNESCTAHICQVSNEGLCGTTNSYSIGQQYVWCCALDPDYRKFSIGCEKGALLIEVETRRLWEISTHRGDVSSIVFSHKIPSTLYCGNTKGSIFTHDTRSHTNQTLSQPKMTGIVTSLQLTWDDIHLLASDALGKAFLWDLRMKRVLVEYTGMKNKGTRIPVYMDDAEKLVYGCDLEGYTRFWCKNSGKLLRTIPSPVQCSSTSVPVVLYSETWGNRTGNSALLLGAGNKLYVYKV</sequence>
<organism evidence="4 5">
    <name type="scientific">Magallana gigas</name>
    <name type="common">Pacific oyster</name>
    <name type="synonym">Crassostrea gigas</name>
    <dbReference type="NCBI Taxonomy" id="29159"/>
    <lineage>
        <taxon>Eukaryota</taxon>
        <taxon>Metazoa</taxon>
        <taxon>Spiralia</taxon>
        <taxon>Lophotrochozoa</taxon>
        <taxon>Mollusca</taxon>
        <taxon>Bivalvia</taxon>
        <taxon>Autobranchia</taxon>
        <taxon>Pteriomorphia</taxon>
        <taxon>Ostreida</taxon>
        <taxon>Ostreoidea</taxon>
        <taxon>Ostreidae</taxon>
        <taxon>Magallana</taxon>
    </lineage>
</organism>
<dbReference type="EnsemblMetazoa" id="G12628.1">
    <property type="protein sequence ID" value="G12628.1:cds"/>
    <property type="gene ID" value="G12628"/>
</dbReference>
<dbReference type="PANTHER" id="PTHR44472">
    <property type="entry name" value="DDB1- AND CUL4-ASSOCIATED FACTOR 4-RELATED"/>
    <property type="match status" value="1"/>
</dbReference>
<dbReference type="Pfam" id="PF23761">
    <property type="entry name" value="Beta-prop_DCAF4"/>
    <property type="match status" value="1"/>
</dbReference>
<dbReference type="EnsemblMetazoa" id="G12628.6">
    <property type="protein sequence ID" value="G12628.6:cds"/>
    <property type="gene ID" value="G12628"/>
</dbReference>
<feature type="region of interest" description="Disordered" evidence="3">
    <location>
        <begin position="1"/>
        <end position="71"/>
    </location>
</feature>
<dbReference type="EnsemblMetazoa" id="G12628.2">
    <property type="protein sequence ID" value="G12628.2:cds"/>
    <property type="gene ID" value="G12628"/>
</dbReference>
<dbReference type="InterPro" id="IPR036322">
    <property type="entry name" value="WD40_repeat_dom_sf"/>
</dbReference>